<feature type="region of interest" description="Disordered" evidence="1">
    <location>
        <begin position="177"/>
        <end position="216"/>
    </location>
</feature>
<evidence type="ECO:0000313" key="3">
    <source>
        <dbReference type="EMBL" id="THF97303.1"/>
    </source>
</evidence>
<keyword evidence="4" id="KW-1185">Reference proteome</keyword>
<keyword evidence="2" id="KW-0472">Membrane</keyword>
<evidence type="ECO:0000313" key="4">
    <source>
        <dbReference type="Proteomes" id="UP000306102"/>
    </source>
</evidence>
<gene>
    <name evidence="3" type="ORF">TEA_013058</name>
</gene>
<organism evidence="3 4">
    <name type="scientific">Camellia sinensis var. sinensis</name>
    <name type="common">China tea</name>
    <dbReference type="NCBI Taxonomy" id="542762"/>
    <lineage>
        <taxon>Eukaryota</taxon>
        <taxon>Viridiplantae</taxon>
        <taxon>Streptophyta</taxon>
        <taxon>Embryophyta</taxon>
        <taxon>Tracheophyta</taxon>
        <taxon>Spermatophyta</taxon>
        <taxon>Magnoliopsida</taxon>
        <taxon>eudicotyledons</taxon>
        <taxon>Gunneridae</taxon>
        <taxon>Pentapetalae</taxon>
        <taxon>asterids</taxon>
        <taxon>Ericales</taxon>
        <taxon>Theaceae</taxon>
        <taxon>Camellia</taxon>
    </lineage>
</organism>
<sequence>MDLSAFRRRFLSPPKLPTLRRFSTIGIGVPVKKMGFTKSKFVKILLSSCFVALPVLITLSVIHRTPPPTDRTPWFAKATDFQVAPLRTGHQHRGVGLVKGAGTCSATSALCYINKDVDVLKSGPQKCLNVAQHWPQEVQGIQAITQPAARPSSTGRSPCQLPPAAAAASCKAAAYANNQHQQQLAGRPQTGRGSSRSPGCLPALPVTAQATSQQQQ</sequence>
<protein>
    <submittedName>
        <fullName evidence="3">Uncharacterized protein</fullName>
    </submittedName>
</protein>
<keyword evidence="2" id="KW-1133">Transmembrane helix</keyword>
<dbReference type="AlphaFoldDB" id="A0A4S4D5Y7"/>
<reference evidence="3 4" key="1">
    <citation type="journal article" date="2018" name="Proc. Natl. Acad. Sci. U.S.A.">
        <title>Draft genome sequence of Camellia sinensis var. sinensis provides insights into the evolution of the tea genome and tea quality.</title>
        <authorList>
            <person name="Wei C."/>
            <person name="Yang H."/>
            <person name="Wang S."/>
            <person name="Zhao J."/>
            <person name="Liu C."/>
            <person name="Gao L."/>
            <person name="Xia E."/>
            <person name="Lu Y."/>
            <person name="Tai Y."/>
            <person name="She G."/>
            <person name="Sun J."/>
            <person name="Cao H."/>
            <person name="Tong W."/>
            <person name="Gao Q."/>
            <person name="Li Y."/>
            <person name="Deng W."/>
            <person name="Jiang X."/>
            <person name="Wang W."/>
            <person name="Chen Q."/>
            <person name="Zhang S."/>
            <person name="Li H."/>
            <person name="Wu J."/>
            <person name="Wang P."/>
            <person name="Li P."/>
            <person name="Shi C."/>
            <person name="Zheng F."/>
            <person name="Jian J."/>
            <person name="Huang B."/>
            <person name="Shan D."/>
            <person name="Shi M."/>
            <person name="Fang C."/>
            <person name="Yue Y."/>
            <person name="Li F."/>
            <person name="Li D."/>
            <person name="Wei S."/>
            <person name="Han B."/>
            <person name="Jiang C."/>
            <person name="Yin Y."/>
            <person name="Xia T."/>
            <person name="Zhang Z."/>
            <person name="Bennetzen J.L."/>
            <person name="Zhao S."/>
            <person name="Wan X."/>
        </authorList>
    </citation>
    <scope>NUCLEOTIDE SEQUENCE [LARGE SCALE GENOMIC DNA]</scope>
    <source>
        <strain evidence="4">cv. Shuchazao</strain>
        <tissue evidence="3">Leaf</tissue>
    </source>
</reference>
<proteinExistence type="predicted"/>
<keyword evidence="2" id="KW-0812">Transmembrane</keyword>
<name>A0A4S4D5Y7_CAMSN</name>
<evidence type="ECO:0000256" key="1">
    <source>
        <dbReference type="SAM" id="MobiDB-lite"/>
    </source>
</evidence>
<comment type="caution">
    <text evidence="3">The sequence shown here is derived from an EMBL/GenBank/DDBJ whole genome shotgun (WGS) entry which is preliminary data.</text>
</comment>
<evidence type="ECO:0000256" key="2">
    <source>
        <dbReference type="SAM" id="Phobius"/>
    </source>
</evidence>
<dbReference type="EMBL" id="SDRB02012578">
    <property type="protein sequence ID" value="THF97303.1"/>
    <property type="molecule type" value="Genomic_DNA"/>
</dbReference>
<accession>A0A4S4D5Y7</accession>
<feature type="transmembrane region" description="Helical" evidence="2">
    <location>
        <begin position="41"/>
        <end position="62"/>
    </location>
</feature>
<dbReference type="Proteomes" id="UP000306102">
    <property type="component" value="Unassembled WGS sequence"/>
</dbReference>